<reference evidence="1" key="1">
    <citation type="journal article" date="2019" name="MBio">
        <title>Virus Genomes from Deep Sea Sediments Expand the Ocean Megavirome and Support Independent Origins of Viral Gigantism.</title>
        <authorList>
            <person name="Backstrom D."/>
            <person name="Yutin N."/>
            <person name="Jorgensen S.L."/>
            <person name="Dharamshi J."/>
            <person name="Homa F."/>
            <person name="Zaremba-Niedwiedzka K."/>
            <person name="Spang A."/>
            <person name="Wolf Y.I."/>
            <person name="Koonin E.V."/>
            <person name="Ettema T.J."/>
        </authorList>
    </citation>
    <scope>NUCLEOTIDE SEQUENCE</scope>
</reference>
<dbReference type="EMBL" id="MK500347">
    <property type="protein sequence ID" value="QBK87268.1"/>
    <property type="molecule type" value="Genomic_DNA"/>
</dbReference>
<sequence>MDDVLKLLAKKDFPKEHYTIDDRCFDLIKAKLPSGPDTFWNKEFVGDNNIVYFNNLSTAAQFGCQWSVYGVEHWEPYLLGNLMCSILSKYEPFIEEKEMSKLFEIYPYEFCQIEFNNSD</sequence>
<organism evidence="1">
    <name type="scientific">Marseillevirus LCMAC201</name>
    <dbReference type="NCBI Taxonomy" id="2506605"/>
    <lineage>
        <taxon>Viruses</taxon>
        <taxon>Varidnaviria</taxon>
        <taxon>Bamfordvirae</taxon>
        <taxon>Nucleocytoviricota</taxon>
        <taxon>Megaviricetes</taxon>
        <taxon>Pimascovirales</taxon>
        <taxon>Pimascovirales incertae sedis</taxon>
        <taxon>Marseilleviridae</taxon>
    </lineage>
</organism>
<name>A0A481YVP6_9VIRU</name>
<evidence type="ECO:0000313" key="1">
    <source>
        <dbReference type="EMBL" id="QBK87268.1"/>
    </source>
</evidence>
<gene>
    <name evidence="1" type="ORF">LCMAC201_01700</name>
</gene>
<protein>
    <submittedName>
        <fullName evidence="1">Uncharacterized protein</fullName>
    </submittedName>
</protein>
<proteinExistence type="predicted"/>
<accession>A0A481YVP6</accession>